<dbReference type="AlphaFoldDB" id="A0A7D9H3A0"/>
<dbReference type="Gene3D" id="1.10.10.1830">
    <property type="entry name" value="Non-ribosomal peptide synthase, adenylation domain"/>
    <property type="match status" value="1"/>
</dbReference>
<sequence length="138" mass="15192">MSALPIMAELSDKGIRVRVDGPDLVLSPTAALTPHLASRIKKEKPDLIRSLEEIKRRAGADWGEIANDPEQLKAFAELLMIVEMRENGIVPDHYTATTNCNLCGTVPIFEGCPQNIDLCPWCLNRIRGLSVPGVKTDE</sequence>
<name>A0A7D9H3A0_9GAMM</name>
<accession>A0A7D9H3A0</accession>
<organism evidence="2">
    <name type="scientific">uncultured Woeseiaceae bacterium</name>
    <dbReference type="NCBI Taxonomy" id="1983305"/>
    <lineage>
        <taxon>Bacteria</taxon>
        <taxon>Pseudomonadati</taxon>
        <taxon>Pseudomonadota</taxon>
        <taxon>Gammaproteobacteria</taxon>
        <taxon>Woeseiales</taxon>
        <taxon>Woeseiaceae</taxon>
        <taxon>environmental samples</taxon>
    </lineage>
</organism>
<gene>
    <name evidence="2" type="ORF">JTBB02_V1_110002</name>
</gene>
<feature type="domain" description="TubC N-terminal docking" evidence="1">
    <location>
        <begin position="7"/>
        <end position="53"/>
    </location>
</feature>
<proteinExistence type="predicted"/>
<evidence type="ECO:0000259" key="1">
    <source>
        <dbReference type="Pfam" id="PF18563"/>
    </source>
</evidence>
<dbReference type="EMBL" id="LR633966">
    <property type="protein sequence ID" value="VUX55010.1"/>
    <property type="molecule type" value="Genomic_DNA"/>
</dbReference>
<dbReference type="Pfam" id="PF18563">
    <property type="entry name" value="TubC_N"/>
    <property type="match status" value="1"/>
</dbReference>
<evidence type="ECO:0000313" key="2">
    <source>
        <dbReference type="EMBL" id="VUX55010.1"/>
    </source>
</evidence>
<protein>
    <recommendedName>
        <fullName evidence="1">TubC N-terminal docking domain-containing protein</fullName>
    </recommendedName>
</protein>
<dbReference type="InterPro" id="IPR041464">
    <property type="entry name" value="TubC_N"/>
</dbReference>
<reference evidence="2" key="1">
    <citation type="submission" date="2019-07" db="EMBL/GenBank/DDBJ databases">
        <authorList>
            <person name="Weber M."/>
            <person name="Kostadinov I."/>
            <person name="Kostadinov D I."/>
        </authorList>
    </citation>
    <scope>NUCLEOTIDE SEQUENCE</scope>
    <source>
        <strain evidence="2">Gfbio:sag-sample-b02:053724c1-46a9-4a36-b237-ea2bf867836b</strain>
    </source>
</reference>
<dbReference type="InterPro" id="IPR044894">
    <property type="entry name" value="TubC_N_sf"/>
</dbReference>